<proteinExistence type="predicted"/>
<keyword evidence="2" id="KW-1185">Reference proteome</keyword>
<organism evidence="1 2">
    <name type="scientific">Actinidia rufa</name>
    <dbReference type="NCBI Taxonomy" id="165716"/>
    <lineage>
        <taxon>Eukaryota</taxon>
        <taxon>Viridiplantae</taxon>
        <taxon>Streptophyta</taxon>
        <taxon>Embryophyta</taxon>
        <taxon>Tracheophyta</taxon>
        <taxon>Spermatophyta</taxon>
        <taxon>Magnoliopsida</taxon>
        <taxon>eudicotyledons</taxon>
        <taxon>Gunneridae</taxon>
        <taxon>Pentapetalae</taxon>
        <taxon>asterids</taxon>
        <taxon>Ericales</taxon>
        <taxon>Actinidiaceae</taxon>
        <taxon>Actinidia</taxon>
    </lineage>
</organism>
<sequence length="199" mass="22419">MILPVQSGADMEVSVREAVECDGEGGGWRFCPQSFPPLAWFNPEDENSLVSIDDGNSAIANEVENWIHWGPNRQFGQLSAIQTINAYLTSHSSQISNRLDFTPNKLEEDLYIVLKQLNCPLKLDRSALRAPDPLTHNCVLAYAKTFHAMFEELEAKFGENRRVCEENEGLKNRIELQRELEAEREIGEAESVRGKILGS</sequence>
<dbReference type="InterPro" id="IPR055307">
    <property type="entry name" value="NDC80_plants"/>
</dbReference>
<evidence type="ECO:0000313" key="2">
    <source>
        <dbReference type="Proteomes" id="UP000585474"/>
    </source>
</evidence>
<dbReference type="AlphaFoldDB" id="A0A7J0EWP8"/>
<dbReference type="EMBL" id="BJWL01000007">
    <property type="protein sequence ID" value="GFY90636.1"/>
    <property type="molecule type" value="Genomic_DNA"/>
</dbReference>
<dbReference type="Proteomes" id="UP000585474">
    <property type="component" value="Unassembled WGS sequence"/>
</dbReference>
<dbReference type="PANTHER" id="PTHR46681:SF1">
    <property type="entry name" value="KINETOCHORE PROTEIN NDC80 HOMOLOG"/>
    <property type="match status" value="1"/>
</dbReference>
<name>A0A7J0EWP8_9ERIC</name>
<protein>
    <submittedName>
        <fullName evidence="1">Uncharacterized protein</fullName>
    </submittedName>
</protein>
<accession>A0A7J0EWP8</accession>
<dbReference type="OrthoDB" id="7459479at2759"/>
<evidence type="ECO:0000313" key="1">
    <source>
        <dbReference type="EMBL" id="GFY90636.1"/>
    </source>
</evidence>
<dbReference type="PANTHER" id="PTHR46681">
    <property type="entry name" value="KINETOCHORE PROTEIN NDC80 HOMOLOG"/>
    <property type="match status" value="1"/>
</dbReference>
<gene>
    <name evidence="1" type="ORF">Acr_07g0008330</name>
</gene>
<reference evidence="1 2" key="1">
    <citation type="submission" date="2019-07" db="EMBL/GenBank/DDBJ databases">
        <title>De Novo Assembly of kiwifruit Actinidia rufa.</title>
        <authorList>
            <person name="Sugita-Konishi S."/>
            <person name="Sato K."/>
            <person name="Mori E."/>
            <person name="Abe Y."/>
            <person name="Kisaki G."/>
            <person name="Hamano K."/>
            <person name="Suezawa K."/>
            <person name="Otani M."/>
            <person name="Fukuda T."/>
            <person name="Manabe T."/>
            <person name="Gomi K."/>
            <person name="Tabuchi M."/>
            <person name="Akimitsu K."/>
            <person name="Kataoka I."/>
        </authorList>
    </citation>
    <scope>NUCLEOTIDE SEQUENCE [LARGE SCALE GENOMIC DNA]</scope>
    <source>
        <strain evidence="2">cv. Fuchu</strain>
    </source>
</reference>
<comment type="caution">
    <text evidence="1">The sequence shown here is derived from an EMBL/GenBank/DDBJ whole genome shotgun (WGS) entry which is preliminary data.</text>
</comment>